<feature type="region of interest" description="Disordered" evidence="1">
    <location>
        <begin position="308"/>
        <end position="329"/>
    </location>
</feature>
<feature type="transmembrane region" description="Helical" evidence="2">
    <location>
        <begin position="146"/>
        <end position="164"/>
    </location>
</feature>
<dbReference type="Proteomes" id="UP000546126">
    <property type="component" value="Unassembled WGS sequence"/>
</dbReference>
<sequence>MSRWHRPLMVSTGLMSVLAVVTAMALVLDDRTLDGVPVWAKPLKFAMSVALYSFTWAWLLSLQRRERRWGRMAGTVLAVAGVAEVAVITFQAARGHRSHFNAATPFDAVLFGVMGMMIIGLMVANIVAAVAVLLDRQADGPSTWAVRFGLVVSTLGLASGGLMLGPRPGQSVDGGVIGAHTVAAPDGGPGLPLLGWSTVAGDLRVPHFVGMHALQLLPLLPLALAALSHRFPVLAPERVRQGLTITAGVGYAGVFGLVLWQAQRGQSLIHPDGLTLAAAGALVLLMIAGVVASTRTRAPRHVPMAVPVPAPAPTPASAPASASAEAAAR</sequence>
<feature type="transmembrane region" description="Helical" evidence="2">
    <location>
        <begin position="213"/>
        <end position="231"/>
    </location>
</feature>
<organism evidence="3 4">
    <name type="scientific">Nonomuraea rhodomycinica</name>
    <dbReference type="NCBI Taxonomy" id="1712872"/>
    <lineage>
        <taxon>Bacteria</taxon>
        <taxon>Bacillati</taxon>
        <taxon>Actinomycetota</taxon>
        <taxon>Actinomycetes</taxon>
        <taxon>Streptosporangiales</taxon>
        <taxon>Streptosporangiaceae</taxon>
        <taxon>Nonomuraea</taxon>
    </lineage>
</organism>
<feature type="transmembrane region" description="Helical" evidence="2">
    <location>
        <begin position="41"/>
        <end position="60"/>
    </location>
</feature>
<feature type="transmembrane region" description="Helical" evidence="2">
    <location>
        <begin position="274"/>
        <end position="294"/>
    </location>
</feature>
<comment type="caution">
    <text evidence="3">The sequence shown here is derived from an EMBL/GenBank/DDBJ whole genome shotgun (WGS) entry which is preliminary data.</text>
</comment>
<keyword evidence="2" id="KW-0472">Membrane</keyword>
<dbReference type="AlphaFoldDB" id="A0A7Y6IL71"/>
<evidence type="ECO:0000256" key="2">
    <source>
        <dbReference type="SAM" id="Phobius"/>
    </source>
</evidence>
<feature type="transmembrane region" description="Helical" evidence="2">
    <location>
        <begin position="243"/>
        <end position="262"/>
    </location>
</feature>
<dbReference type="RefSeq" id="WP_175599287.1">
    <property type="nucleotide sequence ID" value="NZ_JABWGO010000001.1"/>
</dbReference>
<reference evidence="3 4" key="1">
    <citation type="submission" date="2020-06" db="EMBL/GenBank/DDBJ databases">
        <authorList>
            <person name="Chanama M."/>
        </authorList>
    </citation>
    <scope>NUCLEOTIDE SEQUENCE [LARGE SCALE GENOMIC DNA]</scope>
    <source>
        <strain evidence="3 4">TBRC6557</strain>
    </source>
</reference>
<feature type="transmembrane region" description="Helical" evidence="2">
    <location>
        <begin position="108"/>
        <end position="134"/>
    </location>
</feature>
<accession>A0A7Y6IL71</accession>
<gene>
    <name evidence="3" type="ORF">HT134_06610</name>
</gene>
<keyword evidence="4" id="KW-1185">Reference proteome</keyword>
<evidence type="ECO:0000313" key="4">
    <source>
        <dbReference type="Proteomes" id="UP000546126"/>
    </source>
</evidence>
<evidence type="ECO:0000256" key="1">
    <source>
        <dbReference type="SAM" id="MobiDB-lite"/>
    </source>
</evidence>
<name>A0A7Y6IL71_9ACTN</name>
<evidence type="ECO:0000313" key="3">
    <source>
        <dbReference type="EMBL" id="NUW39805.1"/>
    </source>
</evidence>
<keyword evidence="2" id="KW-0812">Transmembrane</keyword>
<feature type="transmembrane region" description="Helical" evidence="2">
    <location>
        <begin position="72"/>
        <end position="93"/>
    </location>
</feature>
<feature type="compositionally biased region" description="Low complexity" evidence="1">
    <location>
        <begin position="317"/>
        <end position="329"/>
    </location>
</feature>
<proteinExistence type="predicted"/>
<keyword evidence="2" id="KW-1133">Transmembrane helix</keyword>
<dbReference type="EMBL" id="JABWGO010000001">
    <property type="protein sequence ID" value="NUW39805.1"/>
    <property type="molecule type" value="Genomic_DNA"/>
</dbReference>
<protein>
    <submittedName>
        <fullName evidence="3">Uncharacterized protein</fullName>
    </submittedName>
</protein>